<dbReference type="KEGG" id="gji:H1R19_01005"/>
<accession>A0A7D7LWU5</accession>
<evidence type="ECO:0000256" key="2">
    <source>
        <dbReference type="ARBA" id="ARBA00023239"/>
    </source>
</evidence>
<evidence type="ECO:0000259" key="3">
    <source>
        <dbReference type="SMART" id="SM01007"/>
    </source>
</evidence>
<dbReference type="PANTHER" id="PTHR22789:SF0">
    <property type="entry name" value="3-OXO-TETRONATE 4-PHOSPHATE DECARBOXYLASE-RELATED"/>
    <property type="match status" value="1"/>
</dbReference>
<dbReference type="GO" id="GO:0046872">
    <property type="term" value="F:metal ion binding"/>
    <property type="evidence" value="ECO:0007669"/>
    <property type="project" value="UniProtKB-KW"/>
</dbReference>
<dbReference type="GO" id="GO:0005829">
    <property type="term" value="C:cytosol"/>
    <property type="evidence" value="ECO:0007669"/>
    <property type="project" value="TreeGrafter"/>
</dbReference>
<protein>
    <submittedName>
        <fullName evidence="4">Class II aldolase/adducin family protein</fullName>
    </submittedName>
</protein>
<dbReference type="RefSeq" id="WP_188330776.1">
    <property type="nucleotide sequence ID" value="NZ_CP059491.1"/>
</dbReference>
<dbReference type="GO" id="GO:0019323">
    <property type="term" value="P:pentose catabolic process"/>
    <property type="evidence" value="ECO:0007669"/>
    <property type="project" value="TreeGrafter"/>
</dbReference>
<sequence>MTDHSYDELREQIALGCRVLAARELAPGILGHISVRVDESRLLIRCRGPRERGLAHTTARDIRLVDMTGAPGAAGELDEYRAPAELPLHTRVLHHRPDVTCVVHAHPRDVVAANLAGLPILPIVGAYDIPGAALAHGGVPEYPRSALIHTEPLGDEVARAIGDRPVVVMRGHGLTSTGGGVAEAVLRAASVATIASLSLSIAAAGGTIRPIPPEDLADLPDLGGTLNLDTAWRHEISRLDSPD</sequence>
<dbReference type="InterPro" id="IPR001303">
    <property type="entry name" value="Aldolase_II/adducin_N"/>
</dbReference>
<dbReference type="EMBL" id="CP059491">
    <property type="protein sequence ID" value="QMT01819.1"/>
    <property type="molecule type" value="Genomic_DNA"/>
</dbReference>
<dbReference type="Pfam" id="PF00596">
    <property type="entry name" value="Aldolase_II"/>
    <property type="match status" value="1"/>
</dbReference>
<keyword evidence="5" id="KW-1185">Reference proteome</keyword>
<gene>
    <name evidence="4" type="ORF">H1R19_01005</name>
</gene>
<dbReference type="SUPFAM" id="SSF53639">
    <property type="entry name" value="AraD/HMP-PK domain-like"/>
    <property type="match status" value="1"/>
</dbReference>
<evidence type="ECO:0000313" key="5">
    <source>
        <dbReference type="Proteomes" id="UP000515663"/>
    </source>
</evidence>
<keyword evidence="1" id="KW-0479">Metal-binding</keyword>
<organism evidence="4 5">
    <name type="scientific">Gordonia jinghuaiqii</name>
    <dbReference type="NCBI Taxonomy" id="2758710"/>
    <lineage>
        <taxon>Bacteria</taxon>
        <taxon>Bacillati</taxon>
        <taxon>Actinomycetota</taxon>
        <taxon>Actinomycetes</taxon>
        <taxon>Mycobacteriales</taxon>
        <taxon>Gordoniaceae</taxon>
        <taxon>Gordonia</taxon>
    </lineage>
</organism>
<dbReference type="Gene3D" id="3.40.225.10">
    <property type="entry name" value="Class II aldolase/adducin N-terminal domain"/>
    <property type="match status" value="1"/>
</dbReference>
<dbReference type="GO" id="GO:0016832">
    <property type="term" value="F:aldehyde-lyase activity"/>
    <property type="evidence" value="ECO:0007669"/>
    <property type="project" value="TreeGrafter"/>
</dbReference>
<dbReference type="InterPro" id="IPR036409">
    <property type="entry name" value="Aldolase_II/adducin_N_sf"/>
</dbReference>
<reference evidence="5" key="1">
    <citation type="submission" date="2020-07" db="EMBL/GenBank/DDBJ databases">
        <title>novel species isolated from the respiratory tract of Marmot.</title>
        <authorList>
            <person name="Zhang G."/>
        </authorList>
    </citation>
    <scope>NUCLEOTIDE SEQUENCE [LARGE SCALE GENOMIC DNA]</scope>
    <source>
        <strain evidence="5">686</strain>
    </source>
</reference>
<dbReference type="InterPro" id="IPR050197">
    <property type="entry name" value="Aldolase_class_II_sugar_metab"/>
</dbReference>
<name>A0A7D7LWU5_9ACTN</name>
<feature type="domain" description="Class II aldolase/adducin N-terminal" evidence="3">
    <location>
        <begin position="11"/>
        <end position="199"/>
    </location>
</feature>
<keyword evidence="2" id="KW-0456">Lyase</keyword>
<dbReference type="SMART" id="SM01007">
    <property type="entry name" value="Aldolase_II"/>
    <property type="match status" value="1"/>
</dbReference>
<evidence type="ECO:0000256" key="1">
    <source>
        <dbReference type="ARBA" id="ARBA00022723"/>
    </source>
</evidence>
<dbReference type="AlphaFoldDB" id="A0A7D7LWU5"/>
<dbReference type="Proteomes" id="UP000515663">
    <property type="component" value="Chromosome"/>
</dbReference>
<dbReference type="PANTHER" id="PTHR22789">
    <property type="entry name" value="FUCULOSE PHOSPHATE ALDOLASE"/>
    <property type="match status" value="1"/>
</dbReference>
<proteinExistence type="predicted"/>
<evidence type="ECO:0000313" key="4">
    <source>
        <dbReference type="EMBL" id="QMT01819.1"/>
    </source>
</evidence>